<dbReference type="SUPFAM" id="SSF82171">
    <property type="entry name" value="DPP6 N-terminal domain-like"/>
    <property type="match status" value="1"/>
</dbReference>
<accession>A0ABX7I1H2</accession>
<name>A0ABX7I1H2_9BACT</name>
<reference evidence="4 5" key="1">
    <citation type="submission" date="2020-06" db="EMBL/GenBank/DDBJ databases">
        <title>Dyadobacter sandarakinus sp. nov., isolated from the soil of the Arctic Yellow River Station.</title>
        <authorList>
            <person name="Zhang Y."/>
            <person name="Peng F."/>
        </authorList>
    </citation>
    <scope>NUCLEOTIDE SEQUENCE [LARGE SCALE GENOMIC DNA]</scope>
    <source>
        <strain evidence="4 5">Q3-56</strain>
    </source>
</reference>
<dbReference type="Gene3D" id="3.40.50.1820">
    <property type="entry name" value="alpha/beta hydrolase"/>
    <property type="match status" value="1"/>
</dbReference>
<dbReference type="InterPro" id="IPR029058">
    <property type="entry name" value="AB_hydrolase_fold"/>
</dbReference>
<feature type="domain" description="Dipeptidylpeptidase IV N-terminal" evidence="3">
    <location>
        <begin position="123"/>
        <end position="467"/>
    </location>
</feature>
<evidence type="ECO:0000256" key="1">
    <source>
        <dbReference type="SAM" id="SignalP"/>
    </source>
</evidence>
<evidence type="ECO:0000313" key="5">
    <source>
        <dbReference type="Proteomes" id="UP000612680"/>
    </source>
</evidence>
<feature type="chain" id="PRO_5046051754" evidence="1">
    <location>
        <begin position="20"/>
        <end position="776"/>
    </location>
</feature>
<dbReference type="PANTHER" id="PTHR11731:SF118">
    <property type="entry name" value="BLR1971 PROTEIN"/>
    <property type="match status" value="1"/>
</dbReference>
<dbReference type="RefSeq" id="WP_204660652.1">
    <property type="nucleotide sequence ID" value="NZ_CP056775.1"/>
</dbReference>
<dbReference type="InterPro" id="IPR050278">
    <property type="entry name" value="Serine_Prot_S9B/DPPIV"/>
</dbReference>
<dbReference type="PANTHER" id="PTHR11731">
    <property type="entry name" value="PROTEASE FAMILY S9B,C DIPEPTIDYL-PEPTIDASE IV-RELATED"/>
    <property type="match status" value="1"/>
</dbReference>
<proteinExistence type="predicted"/>
<feature type="domain" description="Peptidase S9 prolyl oligopeptidase catalytic" evidence="2">
    <location>
        <begin position="555"/>
        <end position="754"/>
    </location>
</feature>
<evidence type="ECO:0000259" key="2">
    <source>
        <dbReference type="Pfam" id="PF00326"/>
    </source>
</evidence>
<dbReference type="Pfam" id="PF00326">
    <property type="entry name" value="Peptidase_S9"/>
    <property type="match status" value="1"/>
</dbReference>
<dbReference type="SUPFAM" id="SSF53474">
    <property type="entry name" value="alpha/beta-Hydrolases"/>
    <property type="match status" value="1"/>
</dbReference>
<dbReference type="Proteomes" id="UP000612680">
    <property type="component" value="Chromosome"/>
</dbReference>
<feature type="signal peptide" evidence="1">
    <location>
        <begin position="1"/>
        <end position="19"/>
    </location>
</feature>
<evidence type="ECO:0000313" key="4">
    <source>
        <dbReference type="EMBL" id="QRQ99888.1"/>
    </source>
</evidence>
<evidence type="ECO:0000259" key="3">
    <source>
        <dbReference type="Pfam" id="PF00930"/>
    </source>
</evidence>
<protein>
    <submittedName>
        <fullName evidence="4">DPP IV N-terminal domain-containing protein</fullName>
    </submittedName>
</protein>
<keyword evidence="5" id="KW-1185">Reference proteome</keyword>
<organism evidence="4 5">
    <name type="scientific">Dyadobacter sandarakinus</name>
    <dbReference type="NCBI Taxonomy" id="2747268"/>
    <lineage>
        <taxon>Bacteria</taxon>
        <taxon>Pseudomonadati</taxon>
        <taxon>Bacteroidota</taxon>
        <taxon>Cytophagia</taxon>
        <taxon>Cytophagales</taxon>
        <taxon>Spirosomataceae</taxon>
        <taxon>Dyadobacter</taxon>
    </lineage>
</organism>
<dbReference type="InterPro" id="IPR001375">
    <property type="entry name" value="Peptidase_S9_cat"/>
</dbReference>
<sequence>MKKWLPLVLPVLIAGPSLAQQARFTDKDYEHAEMFLAHHTQRYLDQVPGKPVWLSGERFWYRVLTSAGSEFVLVDARRGTKSPAFDHEKLAKALRAVSGKNYTAFMLPFQEFTFSADQKSILFSAAGKKWSCNLKTYQLTEDAASKPIHAAEREAGMLSPDGKKAAFIKDWNLWVRDVETGQTTQLTTDGTTNFGYATDNAGWRHSDRPVLLWSPDSRKIATFQQDERRVGDMYLVTTNVGHPRLEAWKYPLPGDSVVAMIHRVIIEVGNPKVVRLQVPPDPHRSTLGDDISRAGVLNDAEWSSDGSQLAFVSTSRDHKQARFRVADATTGAVKDIFEENVPTQFESGQNAISWKYLAAGREVIWYSERDNWGHLYLYDVATGQLKNQITRGEWVVTQLVRVDEKKRQIYFLANAREGGNPYYTRFYKVDFDGKNLTLLTPEKGVHAVTLSASGDYFTDSYSEPDVAPVYVLRNSAGKQLLELARTDVSRLKTAGWKPPIPFSVKAHDGKTDVYGLLYTPTRMDSTRKYPVVDYIYPGPQGGSVRTWAFSASRRDNQALAELGFIVMELEGTSNPLRSKRFHDMSYGNMADNTLPDQVAAVRQLAAQHAWIDTTKVGIWGHSGGGFAAACAMFRYPDFFKVGIAESGNHDNRNYEDDWGERYNGLLQEGGADGHSSYHAQANQVHAGRLKGKLLLAHGLMDDNVPPYNTMLVIEALQDANKDYDLIVFPNTRHGFANYTGYMMRRRWDYFIKNLMGSEPPKEYLMKYSEDPRNHVE</sequence>
<dbReference type="Pfam" id="PF00930">
    <property type="entry name" value="DPPIV_N"/>
    <property type="match status" value="1"/>
</dbReference>
<dbReference type="InterPro" id="IPR002469">
    <property type="entry name" value="Peptidase_S9B_N"/>
</dbReference>
<dbReference type="Gene3D" id="2.140.10.30">
    <property type="entry name" value="Dipeptidylpeptidase IV, N-terminal domain"/>
    <property type="match status" value="1"/>
</dbReference>
<keyword evidence="1" id="KW-0732">Signal</keyword>
<gene>
    <name evidence="4" type="ORF">HWI92_02615</name>
</gene>
<dbReference type="EMBL" id="CP056775">
    <property type="protein sequence ID" value="QRQ99888.1"/>
    <property type="molecule type" value="Genomic_DNA"/>
</dbReference>